<evidence type="ECO:0000313" key="3">
    <source>
        <dbReference type="Proteomes" id="UP000242188"/>
    </source>
</evidence>
<evidence type="ECO:0000256" key="1">
    <source>
        <dbReference type="SAM" id="MobiDB-lite"/>
    </source>
</evidence>
<protein>
    <submittedName>
        <fullName evidence="2">Cytoplasmic dynein 2 heavy chain 1</fullName>
    </submittedName>
</protein>
<name>A0A210QGN3_MIZYE</name>
<gene>
    <name evidence="2" type="ORF">KP79_PYT15567</name>
</gene>
<dbReference type="Proteomes" id="UP000242188">
    <property type="component" value="Unassembled WGS sequence"/>
</dbReference>
<sequence>MGCGGSKDTDESANKNRTTGTNQKRSVNSTSNSNRGSNKTSGAGRGRQSNNTNKSNGKRQAPPKRNKVDRQPVSEKGYKKRIRDQLWLATDKKDEQELDHAICAFEKNKLEDNGDLTDAKEKLSYLMLRKEIRDAMLRRHPGVLDKAIQNVEESPYQFNFQHYLDRARELRQHLTELDTYRHDILEMDQSTISEIRSYHHPPDGVHETMTSTYLILGYKECELTEWSDIQCLLGRYGKESLMREVQNADTVNMTDQTASRVDELQSKFTSDKIRAVSCGAATFYVWNNNMCDKFSKDNADGKQSKASNEAPATPASTKGRKKNKG</sequence>
<proteinExistence type="predicted"/>
<feature type="region of interest" description="Disordered" evidence="1">
    <location>
        <begin position="297"/>
        <end position="325"/>
    </location>
</feature>
<feature type="region of interest" description="Disordered" evidence="1">
    <location>
        <begin position="1"/>
        <end position="79"/>
    </location>
</feature>
<dbReference type="OrthoDB" id="6129702at2759"/>
<comment type="caution">
    <text evidence="2">The sequence shown here is derived from an EMBL/GenBank/DDBJ whole genome shotgun (WGS) entry which is preliminary data.</text>
</comment>
<keyword evidence="3" id="KW-1185">Reference proteome</keyword>
<dbReference type="Gene3D" id="1.20.920.20">
    <property type="match status" value="1"/>
</dbReference>
<feature type="compositionally biased region" description="Basic and acidic residues" evidence="1">
    <location>
        <begin position="66"/>
        <end position="77"/>
    </location>
</feature>
<evidence type="ECO:0000313" key="2">
    <source>
        <dbReference type="EMBL" id="OWF47915.1"/>
    </source>
</evidence>
<dbReference type="AlphaFoldDB" id="A0A210QGN3"/>
<dbReference type="EMBL" id="NEDP02003748">
    <property type="protein sequence ID" value="OWF47915.1"/>
    <property type="molecule type" value="Genomic_DNA"/>
</dbReference>
<accession>A0A210QGN3</accession>
<feature type="compositionally biased region" description="Polar residues" evidence="1">
    <location>
        <begin position="15"/>
        <end position="55"/>
    </location>
</feature>
<organism evidence="2 3">
    <name type="scientific">Mizuhopecten yessoensis</name>
    <name type="common">Japanese scallop</name>
    <name type="synonym">Patinopecten yessoensis</name>
    <dbReference type="NCBI Taxonomy" id="6573"/>
    <lineage>
        <taxon>Eukaryota</taxon>
        <taxon>Metazoa</taxon>
        <taxon>Spiralia</taxon>
        <taxon>Lophotrochozoa</taxon>
        <taxon>Mollusca</taxon>
        <taxon>Bivalvia</taxon>
        <taxon>Autobranchia</taxon>
        <taxon>Pteriomorphia</taxon>
        <taxon>Pectinida</taxon>
        <taxon>Pectinoidea</taxon>
        <taxon>Pectinidae</taxon>
        <taxon>Mizuhopecten</taxon>
    </lineage>
</organism>
<reference evidence="2 3" key="1">
    <citation type="journal article" date="2017" name="Nat. Ecol. Evol.">
        <title>Scallop genome provides insights into evolution of bilaterian karyotype and development.</title>
        <authorList>
            <person name="Wang S."/>
            <person name="Zhang J."/>
            <person name="Jiao W."/>
            <person name="Li J."/>
            <person name="Xun X."/>
            <person name="Sun Y."/>
            <person name="Guo X."/>
            <person name="Huan P."/>
            <person name="Dong B."/>
            <person name="Zhang L."/>
            <person name="Hu X."/>
            <person name="Sun X."/>
            <person name="Wang J."/>
            <person name="Zhao C."/>
            <person name="Wang Y."/>
            <person name="Wang D."/>
            <person name="Huang X."/>
            <person name="Wang R."/>
            <person name="Lv J."/>
            <person name="Li Y."/>
            <person name="Zhang Z."/>
            <person name="Liu B."/>
            <person name="Lu W."/>
            <person name="Hui Y."/>
            <person name="Liang J."/>
            <person name="Zhou Z."/>
            <person name="Hou R."/>
            <person name="Li X."/>
            <person name="Liu Y."/>
            <person name="Li H."/>
            <person name="Ning X."/>
            <person name="Lin Y."/>
            <person name="Zhao L."/>
            <person name="Xing Q."/>
            <person name="Dou J."/>
            <person name="Li Y."/>
            <person name="Mao J."/>
            <person name="Guo H."/>
            <person name="Dou H."/>
            <person name="Li T."/>
            <person name="Mu C."/>
            <person name="Jiang W."/>
            <person name="Fu Q."/>
            <person name="Fu X."/>
            <person name="Miao Y."/>
            <person name="Liu J."/>
            <person name="Yu Q."/>
            <person name="Li R."/>
            <person name="Liao H."/>
            <person name="Li X."/>
            <person name="Kong Y."/>
            <person name="Jiang Z."/>
            <person name="Chourrout D."/>
            <person name="Li R."/>
            <person name="Bao Z."/>
        </authorList>
    </citation>
    <scope>NUCLEOTIDE SEQUENCE [LARGE SCALE GENOMIC DNA]</scope>
    <source>
        <strain evidence="2 3">PY_sf001</strain>
    </source>
</reference>